<dbReference type="GeneID" id="94837126"/>
<evidence type="ECO:0000313" key="2">
    <source>
        <dbReference type="EMBL" id="OHT09040.1"/>
    </source>
</evidence>
<sequence>MQGSQECIVSITPQEQDQNINQQGSVLQDTNYHNDNENEFHSSFATISQNTIENPPIIQATPQSIVTDIYQDILKTQSRHEHLQQEETHHSGLQNEQPAIPINDSFQAQIDQKSDTQIVNDESINGESQIVESQIVESSQEVPLSHLTQLSPLSPKIALPDQREMSECNLTLPKVNHNFIVHNSQPQNSIPQDLDNLDIPRPDPSIFESSDIENENENENANNIDISINQRLDSEKESGNNSLDIKLKNDLENGLESVMLHQPPTIDEDLEKEQSIKFVQEEEARKKVLASFSCEENLDKSEFQVNNSSSLCRAKVTPGTGRVDAPDSTASAAFTQASFMNMTVNALKEGNMLLQSVLERLRAIRKKAELTLIPQDMRVEY</sequence>
<dbReference type="RefSeq" id="XP_068362176.1">
    <property type="nucleotide sequence ID" value="XM_068502422.1"/>
</dbReference>
<feature type="region of interest" description="Disordered" evidence="1">
    <location>
        <begin position="78"/>
        <end position="98"/>
    </location>
</feature>
<comment type="caution">
    <text evidence="2">The sequence shown here is derived from an EMBL/GenBank/DDBJ whole genome shotgun (WGS) entry which is preliminary data.</text>
</comment>
<evidence type="ECO:0000313" key="3">
    <source>
        <dbReference type="Proteomes" id="UP000179807"/>
    </source>
</evidence>
<dbReference type="Proteomes" id="UP000179807">
    <property type="component" value="Unassembled WGS sequence"/>
</dbReference>
<organism evidence="2 3">
    <name type="scientific">Tritrichomonas foetus</name>
    <dbReference type="NCBI Taxonomy" id="1144522"/>
    <lineage>
        <taxon>Eukaryota</taxon>
        <taxon>Metamonada</taxon>
        <taxon>Parabasalia</taxon>
        <taxon>Tritrichomonadida</taxon>
        <taxon>Tritrichomonadidae</taxon>
        <taxon>Tritrichomonas</taxon>
    </lineage>
</organism>
<name>A0A1J4KDP7_9EUKA</name>
<feature type="region of interest" description="Disordered" evidence="1">
    <location>
        <begin position="1"/>
        <end position="21"/>
    </location>
</feature>
<dbReference type="AlphaFoldDB" id="A0A1J4KDP7"/>
<gene>
    <name evidence="2" type="ORF">TRFO_22198</name>
</gene>
<accession>A0A1J4KDP7</accession>
<proteinExistence type="predicted"/>
<dbReference type="EMBL" id="MLAK01000650">
    <property type="protein sequence ID" value="OHT09040.1"/>
    <property type="molecule type" value="Genomic_DNA"/>
</dbReference>
<keyword evidence="3" id="KW-1185">Reference proteome</keyword>
<dbReference type="VEuPathDB" id="TrichDB:TRFO_22198"/>
<evidence type="ECO:0000256" key="1">
    <source>
        <dbReference type="SAM" id="MobiDB-lite"/>
    </source>
</evidence>
<protein>
    <submittedName>
        <fullName evidence="2">Uncharacterized protein</fullName>
    </submittedName>
</protein>
<reference evidence="2" key="1">
    <citation type="submission" date="2016-10" db="EMBL/GenBank/DDBJ databases">
        <authorList>
            <person name="Benchimol M."/>
            <person name="Almeida L.G."/>
            <person name="Vasconcelos A.T."/>
            <person name="Perreira-Neves A."/>
            <person name="Rosa I.A."/>
            <person name="Tasca T."/>
            <person name="Bogo M.R."/>
            <person name="de Souza W."/>
        </authorList>
    </citation>
    <scope>NUCLEOTIDE SEQUENCE [LARGE SCALE GENOMIC DNA]</scope>
    <source>
        <strain evidence="2">K</strain>
    </source>
</reference>
<feature type="compositionally biased region" description="Basic and acidic residues" evidence="1">
    <location>
        <begin position="78"/>
        <end position="90"/>
    </location>
</feature>